<dbReference type="Gene3D" id="3.40.50.2300">
    <property type="match status" value="2"/>
</dbReference>
<evidence type="ECO:0000313" key="5">
    <source>
        <dbReference type="EMBL" id="MCC3298608.1"/>
    </source>
</evidence>
<dbReference type="GO" id="GO:0000976">
    <property type="term" value="F:transcription cis-regulatory region binding"/>
    <property type="evidence" value="ECO:0007669"/>
    <property type="project" value="TreeGrafter"/>
</dbReference>
<dbReference type="CDD" id="cd06267">
    <property type="entry name" value="PBP1_LacI_sugar_binding-like"/>
    <property type="match status" value="1"/>
</dbReference>
<protein>
    <submittedName>
        <fullName evidence="5">LacI family transcriptional regulator</fullName>
    </submittedName>
</protein>
<dbReference type="Pfam" id="PF00356">
    <property type="entry name" value="LacI"/>
    <property type="match status" value="1"/>
</dbReference>
<dbReference type="SUPFAM" id="SSF53822">
    <property type="entry name" value="Periplasmic binding protein-like I"/>
    <property type="match status" value="1"/>
</dbReference>
<keyword evidence="6" id="KW-1185">Reference proteome</keyword>
<dbReference type="Proteomes" id="UP001139158">
    <property type="component" value="Unassembled WGS sequence"/>
</dbReference>
<keyword evidence="2" id="KW-0238">DNA-binding</keyword>
<dbReference type="Pfam" id="PF13377">
    <property type="entry name" value="Peripla_BP_3"/>
    <property type="match status" value="1"/>
</dbReference>
<dbReference type="InterPro" id="IPR028082">
    <property type="entry name" value="Peripla_BP_I"/>
</dbReference>
<dbReference type="Gene3D" id="1.10.260.40">
    <property type="entry name" value="lambda repressor-like DNA-binding domains"/>
    <property type="match status" value="1"/>
</dbReference>
<sequence>MASRVTSEDVARVAGVSRATVSYVLNGRSGQSISEATRERVLAAAQELGYSPSTAARTLRRGRSDLVLMLLPPEPLGRALAMVLDSASEYVEQAGLRLIAHRLPDGGAAAPLVRSLVPAALIVATPLNAEDLDSLQASGVPMASLQQDHADPLGADLGIGAMQVQYLSSAGHRRIGVALPAGPGYQWRADARLAAIQEACSRNGLLPPAVERIGLDPAAAAAAIDRWRQARIPVTGVCAFDDEYAFALLAGLSMLNLSAPSDLAVVGAEDIPLARLAIPPLTTVSVHARRIGVLFAQLATASLVPTDSSAGTTAEPAESLPPVTLVLRSSA</sequence>
<dbReference type="SUPFAM" id="SSF47413">
    <property type="entry name" value="lambda repressor-like DNA-binding domains"/>
    <property type="match status" value="1"/>
</dbReference>
<dbReference type="CDD" id="cd01392">
    <property type="entry name" value="HTH_LacI"/>
    <property type="match status" value="1"/>
</dbReference>
<feature type="domain" description="HTH lacI-type" evidence="4">
    <location>
        <begin position="5"/>
        <end position="61"/>
    </location>
</feature>
<dbReference type="RefSeq" id="WP_227896478.1">
    <property type="nucleotide sequence ID" value="NZ_CP099466.1"/>
</dbReference>
<keyword evidence="3" id="KW-0804">Transcription</keyword>
<dbReference type="AlphaFoldDB" id="A0A9X1MEI2"/>
<dbReference type="PANTHER" id="PTHR30146">
    <property type="entry name" value="LACI-RELATED TRANSCRIPTIONAL REPRESSOR"/>
    <property type="match status" value="1"/>
</dbReference>
<keyword evidence="1" id="KW-0805">Transcription regulation</keyword>
<comment type="caution">
    <text evidence="5">The sequence shown here is derived from an EMBL/GenBank/DDBJ whole genome shotgun (WGS) entry which is preliminary data.</text>
</comment>
<gene>
    <name evidence="5" type="ORF">LJ757_12455</name>
</gene>
<dbReference type="GO" id="GO:0003700">
    <property type="term" value="F:DNA-binding transcription factor activity"/>
    <property type="evidence" value="ECO:0007669"/>
    <property type="project" value="TreeGrafter"/>
</dbReference>
<evidence type="ECO:0000259" key="4">
    <source>
        <dbReference type="PROSITE" id="PS50932"/>
    </source>
</evidence>
<accession>A0A9X1MEI2</accession>
<proteinExistence type="predicted"/>
<evidence type="ECO:0000256" key="3">
    <source>
        <dbReference type="ARBA" id="ARBA00023163"/>
    </source>
</evidence>
<evidence type="ECO:0000256" key="1">
    <source>
        <dbReference type="ARBA" id="ARBA00023015"/>
    </source>
</evidence>
<name>A0A9X1MEI2_9MICC</name>
<dbReference type="PANTHER" id="PTHR30146:SF153">
    <property type="entry name" value="LACTOSE OPERON REPRESSOR"/>
    <property type="match status" value="1"/>
</dbReference>
<dbReference type="InterPro" id="IPR046335">
    <property type="entry name" value="LacI/GalR-like_sensor"/>
</dbReference>
<evidence type="ECO:0000313" key="6">
    <source>
        <dbReference type="Proteomes" id="UP001139158"/>
    </source>
</evidence>
<dbReference type="SMART" id="SM00354">
    <property type="entry name" value="HTH_LACI"/>
    <property type="match status" value="1"/>
</dbReference>
<reference evidence="5" key="1">
    <citation type="submission" date="2021-10" db="EMBL/GenBank/DDBJ databases">
        <title>Novel species in genus Arthrobacter.</title>
        <authorList>
            <person name="Liu Y."/>
        </authorList>
    </citation>
    <scope>NUCLEOTIDE SEQUENCE</scope>
    <source>
        <strain evidence="5">Zg-Y453</strain>
    </source>
</reference>
<evidence type="ECO:0000256" key="2">
    <source>
        <dbReference type="ARBA" id="ARBA00023125"/>
    </source>
</evidence>
<dbReference type="InterPro" id="IPR000843">
    <property type="entry name" value="HTH_LacI"/>
</dbReference>
<organism evidence="5 6">
    <name type="scientific">Arthrobacter caoxuetaonis</name>
    <dbReference type="NCBI Taxonomy" id="2886935"/>
    <lineage>
        <taxon>Bacteria</taxon>
        <taxon>Bacillati</taxon>
        <taxon>Actinomycetota</taxon>
        <taxon>Actinomycetes</taxon>
        <taxon>Micrococcales</taxon>
        <taxon>Micrococcaceae</taxon>
        <taxon>Arthrobacter</taxon>
    </lineage>
</organism>
<dbReference type="PROSITE" id="PS50932">
    <property type="entry name" value="HTH_LACI_2"/>
    <property type="match status" value="1"/>
</dbReference>
<dbReference type="EMBL" id="JAJFZV010000013">
    <property type="protein sequence ID" value="MCC3298608.1"/>
    <property type="molecule type" value="Genomic_DNA"/>
</dbReference>
<dbReference type="InterPro" id="IPR010982">
    <property type="entry name" value="Lambda_DNA-bd_dom_sf"/>
</dbReference>